<dbReference type="InterPro" id="IPR007803">
    <property type="entry name" value="Asp/Arg/Pro-Hydrxlase"/>
</dbReference>
<feature type="domain" description="Aspartyl/asparaginy/proline hydroxylase" evidence="4">
    <location>
        <begin position="82"/>
        <end position="181"/>
    </location>
</feature>
<dbReference type="Pfam" id="PF05118">
    <property type="entry name" value="Asp_Arg_Hydrox"/>
    <property type="match status" value="1"/>
</dbReference>
<dbReference type="GO" id="GO:0051213">
    <property type="term" value="F:dioxygenase activity"/>
    <property type="evidence" value="ECO:0007669"/>
    <property type="project" value="UniProtKB-KW"/>
</dbReference>
<evidence type="ECO:0000256" key="3">
    <source>
        <dbReference type="ARBA" id="ARBA00023002"/>
    </source>
</evidence>
<dbReference type="Gene3D" id="2.60.120.330">
    <property type="entry name" value="B-lactam Antibiotic, Isopenicillin N Synthase, Chain"/>
    <property type="match status" value="1"/>
</dbReference>
<dbReference type="EMBL" id="MDDS01000057">
    <property type="protein sequence ID" value="ODP36611.1"/>
    <property type="molecule type" value="Genomic_DNA"/>
</dbReference>
<dbReference type="InterPro" id="IPR051821">
    <property type="entry name" value="Asp/Asn_beta-hydroxylase"/>
</dbReference>
<evidence type="ECO:0000313" key="6">
    <source>
        <dbReference type="Proteomes" id="UP000094487"/>
    </source>
</evidence>
<name>A0A1E3LS92_9SPHN</name>
<evidence type="ECO:0000313" key="5">
    <source>
        <dbReference type="EMBL" id="ODP36611.1"/>
    </source>
</evidence>
<evidence type="ECO:0000259" key="4">
    <source>
        <dbReference type="Pfam" id="PF05118"/>
    </source>
</evidence>
<accession>A0A1E3LS92</accession>
<reference evidence="5 6" key="1">
    <citation type="submission" date="2016-08" db="EMBL/GenBank/DDBJ databases">
        <title>Draft genome of the agarase producing Sphingomonas sp. MCT13.</title>
        <authorList>
            <person name="D'Andrea M.M."/>
            <person name="Rossolini G.M."/>
            <person name="Thaller M.C."/>
        </authorList>
    </citation>
    <scope>NUCLEOTIDE SEQUENCE [LARGE SCALE GENOMIC DNA]</scope>
    <source>
        <strain evidence="5 6">MCT13</strain>
    </source>
</reference>
<keyword evidence="2" id="KW-0223">Dioxygenase</keyword>
<gene>
    <name evidence="5" type="ORF">BFL28_04675</name>
</gene>
<keyword evidence="6" id="KW-1185">Reference proteome</keyword>
<comment type="caution">
    <text evidence="5">The sequence shown here is derived from an EMBL/GenBank/DDBJ whole genome shotgun (WGS) entry which is preliminary data.</text>
</comment>
<dbReference type="GO" id="GO:0016020">
    <property type="term" value="C:membrane"/>
    <property type="evidence" value="ECO:0007669"/>
    <property type="project" value="TreeGrafter"/>
</dbReference>
<dbReference type="AlphaFoldDB" id="A0A1E3LS92"/>
<organism evidence="5 6">
    <name type="scientific">Sphingomonas turrisvirgatae</name>
    <dbReference type="NCBI Taxonomy" id="1888892"/>
    <lineage>
        <taxon>Bacteria</taxon>
        <taxon>Pseudomonadati</taxon>
        <taxon>Pseudomonadota</taxon>
        <taxon>Alphaproteobacteria</taxon>
        <taxon>Sphingomonadales</taxon>
        <taxon>Sphingomonadaceae</taxon>
        <taxon>Sphingomonas</taxon>
    </lineage>
</organism>
<dbReference type="PANTHER" id="PTHR46332:SF5">
    <property type="entry name" value="ASPARTATE BETA-HYDROXYLASE DOMAIN CONTAINING 2"/>
    <property type="match status" value="1"/>
</dbReference>
<sequence length="197" mass="21615">MEGAAWTEPAAPLRLVARELSPPTVSSPAWLTRQVDRVVAASSLVPMTPLLDIRAFPWTCALRGRVAEIAHEASAGRSVEPRAHPLTAALLGVIPGLVSARFVPIEPGVHAMARPKAGRMVLTCHLGLVIPREGDLRLRVGKRTVRWAEGETLMFDETQADAWWNDGDRAGLVLALRVRRPLRQPGRWLADRLLRAN</sequence>
<dbReference type="Proteomes" id="UP000094487">
    <property type="component" value="Unassembled WGS sequence"/>
</dbReference>
<dbReference type="InterPro" id="IPR027443">
    <property type="entry name" value="IPNS-like_sf"/>
</dbReference>
<proteinExistence type="inferred from homology"/>
<dbReference type="STRING" id="1888892.BFL28_04675"/>
<keyword evidence="3" id="KW-0560">Oxidoreductase</keyword>
<evidence type="ECO:0000256" key="2">
    <source>
        <dbReference type="ARBA" id="ARBA00022964"/>
    </source>
</evidence>
<dbReference type="PANTHER" id="PTHR46332">
    <property type="entry name" value="ASPARTATE BETA-HYDROXYLASE DOMAIN-CONTAINING PROTEIN 2"/>
    <property type="match status" value="1"/>
</dbReference>
<evidence type="ECO:0000256" key="1">
    <source>
        <dbReference type="ARBA" id="ARBA00007730"/>
    </source>
</evidence>
<comment type="similarity">
    <text evidence="1">Belongs to the aspartyl/asparaginyl beta-hydroxylase family.</text>
</comment>
<protein>
    <recommendedName>
        <fullName evidence="4">Aspartyl/asparaginy/proline hydroxylase domain-containing protein</fullName>
    </recommendedName>
</protein>